<proteinExistence type="predicted"/>
<accession>A0A7J7T6F5</accession>
<dbReference type="Proteomes" id="UP000527355">
    <property type="component" value="Unassembled WGS sequence"/>
</dbReference>
<reference evidence="1 2" key="1">
    <citation type="journal article" date="2020" name="Nature">
        <title>Six reference-quality genomes reveal evolution of bat adaptations.</title>
        <authorList>
            <person name="Jebb D."/>
            <person name="Huang Z."/>
            <person name="Pippel M."/>
            <person name="Hughes G.M."/>
            <person name="Lavrichenko K."/>
            <person name="Devanna P."/>
            <person name="Winkler S."/>
            <person name="Jermiin L.S."/>
            <person name="Skirmuntt E.C."/>
            <person name="Katzourakis A."/>
            <person name="Burkitt-Gray L."/>
            <person name="Ray D.A."/>
            <person name="Sullivan K.A.M."/>
            <person name="Roscito J.G."/>
            <person name="Kirilenko B.M."/>
            <person name="Davalos L.M."/>
            <person name="Corthals A.P."/>
            <person name="Power M.L."/>
            <person name="Jones G."/>
            <person name="Ransome R.D."/>
            <person name="Dechmann D.K.N."/>
            <person name="Locatelli A.G."/>
            <person name="Puechmaille S.J."/>
            <person name="Fedrigo O."/>
            <person name="Jarvis E.D."/>
            <person name="Hiller M."/>
            <person name="Vernes S.C."/>
            <person name="Myers E.W."/>
            <person name="Teeling E.C."/>
        </authorList>
    </citation>
    <scope>NUCLEOTIDE SEQUENCE [LARGE SCALE GENOMIC DNA]</scope>
    <source>
        <strain evidence="1">MMyoMyo1</strain>
        <tissue evidence="1">Flight muscle</tissue>
    </source>
</reference>
<dbReference type="EMBL" id="JABWUV010000017">
    <property type="protein sequence ID" value="KAF6295997.1"/>
    <property type="molecule type" value="Genomic_DNA"/>
</dbReference>
<evidence type="ECO:0000313" key="1">
    <source>
        <dbReference type="EMBL" id="KAF6295997.1"/>
    </source>
</evidence>
<protein>
    <submittedName>
        <fullName evidence="1">Uncharacterized protein</fullName>
    </submittedName>
</protein>
<sequence>MTREPQKRGRDRLLPHCVPAPGVGRNPLGSWEPSVTGPAAERIALSLCGACGPTRGGKSGRARVMFHGTHLQARWTASCAGTALTFPRSWGTAGSQDSLCNRRGDGKREAFVHEYGLWRSATEATFTLSPRVTALFRVSSGDRG</sequence>
<evidence type="ECO:0000313" key="2">
    <source>
        <dbReference type="Proteomes" id="UP000527355"/>
    </source>
</evidence>
<comment type="caution">
    <text evidence="1">The sequence shown here is derived from an EMBL/GenBank/DDBJ whole genome shotgun (WGS) entry which is preliminary data.</text>
</comment>
<gene>
    <name evidence="1" type="ORF">mMyoMyo1_009129</name>
</gene>
<keyword evidence="2" id="KW-1185">Reference proteome</keyword>
<dbReference type="AlphaFoldDB" id="A0A7J7T6F5"/>
<name>A0A7J7T6F5_MYOMY</name>
<organism evidence="1 2">
    <name type="scientific">Myotis myotis</name>
    <name type="common">Greater mouse-eared bat</name>
    <name type="synonym">Vespertilio myotis</name>
    <dbReference type="NCBI Taxonomy" id="51298"/>
    <lineage>
        <taxon>Eukaryota</taxon>
        <taxon>Metazoa</taxon>
        <taxon>Chordata</taxon>
        <taxon>Craniata</taxon>
        <taxon>Vertebrata</taxon>
        <taxon>Euteleostomi</taxon>
        <taxon>Mammalia</taxon>
        <taxon>Eutheria</taxon>
        <taxon>Laurasiatheria</taxon>
        <taxon>Chiroptera</taxon>
        <taxon>Yangochiroptera</taxon>
        <taxon>Vespertilionidae</taxon>
        <taxon>Myotis</taxon>
    </lineage>
</organism>